<dbReference type="InterPro" id="IPR036941">
    <property type="entry name" value="Rcpt_L-dom_sf"/>
</dbReference>
<name>A0A0R3WHX6_HYDTA</name>
<keyword evidence="4" id="KW-1185">Reference proteome</keyword>
<dbReference type="WBParaSite" id="TTAC_0000016701-mRNA-1">
    <property type="protein sequence ID" value="TTAC_0000016701-mRNA-1"/>
    <property type="gene ID" value="TTAC_0000016701"/>
</dbReference>
<protein>
    <submittedName>
        <fullName evidence="5">Recep_L_domain domain-containing protein</fullName>
    </submittedName>
</protein>
<dbReference type="InterPro" id="IPR000494">
    <property type="entry name" value="Rcpt_L-dom"/>
</dbReference>
<evidence type="ECO:0000259" key="2">
    <source>
        <dbReference type="Pfam" id="PF01030"/>
    </source>
</evidence>
<proteinExistence type="predicted"/>
<evidence type="ECO:0000313" key="5">
    <source>
        <dbReference type="WBParaSite" id="TTAC_0000016701-mRNA-1"/>
    </source>
</evidence>
<dbReference type="Gene3D" id="3.80.20.20">
    <property type="entry name" value="Receptor L-domain"/>
    <property type="match status" value="1"/>
</dbReference>
<evidence type="ECO:0000313" key="3">
    <source>
        <dbReference type="EMBL" id="VDM16005.1"/>
    </source>
</evidence>
<sequence>MCEISGFPIDGSYEYLRKLFSSGCTHIVGNLIIYGLRSTADGPGPDLSFLKDIEEISGFLIIMNSSVDEIPLSSLKIIRGLGSGYSLREDLPKASVLIRHTYEAGRMLKKVDLSNLRVIQNGDVYMFDNPQGCDLTPGLSWDGLFANPAIQRFHTSTVSELNQGDSSQTEPCPSSPGKDGSQQPL</sequence>
<reference evidence="5" key="1">
    <citation type="submission" date="2017-02" db="UniProtKB">
        <authorList>
            <consortium name="WormBaseParasite"/>
        </authorList>
    </citation>
    <scope>IDENTIFICATION</scope>
</reference>
<dbReference type="Proteomes" id="UP000274429">
    <property type="component" value="Unassembled WGS sequence"/>
</dbReference>
<dbReference type="SUPFAM" id="SSF52058">
    <property type="entry name" value="L domain-like"/>
    <property type="match status" value="1"/>
</dbReference>
<feature type="region of interest" description="Disordered" evidence="1">
    <location>
        <begin position="158"/>
        <end position="185"/>
    </location>
</feature>
<evidence type="ECO:0000313" key="4">
    <source>
        <dbReference type="Proteomes" id="UP000274429"/>
    </source>
</evidence>
<evidence type="ECO:0000256" key="1">
    <source>
        <dbReference type="SAM" id="MobiDB-lite"/>
    </source>
</evidence>
<dbReference type="EMBL" id="UYWX01000010">
    <property type="protein sequence ID" value="VDM16005.1"/>
    <property type="molecule type" value="Genomic_DNA"/>
</dbReference>
<organism evidence="5">
    <name type="scientific">Hydatigena taeniaeformis</name>
    <name type="common">Feline tapeworm</name>
    <name type="synonym">Taenia taeniaeformis</name>
    <dbReference type="NCBI Taxonomy" id="6205"/>
    <lineage>
        <taxon>Eukaryota</taxon>
        <taxon>Metazoa</taxon>
        <taxon>Spiralia</taxon>
        <taxon>Lophotrochozoa</taxon>
        <taxon>Platyhelminthes</taxon>
        <taxon>Cestoda</taxon>
        <taxon>Eucestoda</taxon>
        <taxon>Cyclophyllidea</taxon>
        <taxon>Taeniidae</taxon>
        <taxon>Hydatigera</taxon>
    </lineage>
</organism>
<dbReference type="AlphaFoldDB" id="A0A0R3WHX6"/>
<dbReference type="OrthoDB" id="6219513at2759"/>
<feature type="compositionally biased region" description="Polar residues" evidence="1">
    <location>
        <begin position="158"/>
        <end position="172"/>
    </location>
</feature>
<gene>
    <name evidence="3" type="ORF">TTAC_LOCUS168</name>
</gene>
<accession>A0A0R3WHX6</accession>
<dbReference type="Pfam" id="PF01030">
    <property type="entry name" value="Recep_L_domain"/>
    <property type="match status" value="1"/>
</dbReference>
<feature type="domain" description="Receptor L-domain" evidence="2">
    <location>
        <begin position="23"/>
        <end position="135"/>
    </location>
</feature>
<reference evidence="3 4" key="2">
    <citation type="submission" date="2018-11" db="EMBL/GenBank/DDBJ databases">
        <authorList>
            <consortium name="Pathogen Informatics"/>
        </authorList>
    </citation>
    <scope>NUCLEOTIDE SEQUENCE [LARGE SCALE GENOMIC DNA]</scope>
</reference>
<dbReference type="STRING" id="6205.A0A0R3WHX6"/>